<dbReference type="InterPro" id="IPR003961">
    <property type="entry name" value="FN3_dom"/>
</dbReference>
<accession>A0ABX7PBN6</accession>
<feature type="chain" id="PRO_5047113141" description="Fibronectin type-III domain-containing protein" evidence="1">
    <location>
        <begin position="18"/>
        <end position="297"/>
    </location>
</feature>
<dbReference type="PROSITE" id="PS50853">
    <property type="entry name" value="FN3"/>
    <property type="match status" value="1"/>
</dbReference>
<dbReference type="Proteomes" id="UP000662747">
    <property type="component" value="Chromosome"/>
</dbReference>
<dbReference type="CDD" id="cd00063">
    <property type="entry name" value="FN3"/>
    <property type="match status" value="1"/>
</dbReference>
<name>A0ABX7PBN6_9BACT</name>
<dbReference type="EMBL" id="CP071090">
    <property type="protein sequence ID" value="QSQ27896.1"/>
    <property type="molecule type" value="Genomic_DNA"/>
</dbReference>
<dbReference type="RefSeq" id="WP_206729410.1">
    <property type="nucleotide sequence ID" value="NZ_CP071090.1"/>
</dbReference>
<protein>
    <recommendedName>
        <fullName evidence="2">Fibronectin type-III domain-containing protein</fullName>
    </recommendedName>
</protein>
<evidence type="ECO:0000313" key="4">
    <source>
        <dbReference type="Proteomes" id="UP000662747"/>
    </source>
</evidence>
<organism evidence="3 4">
    <name type="scientific">Pyxidicoccus parkwayensis</name>
    <dbReference type="NCBI Taxonomy" id="2813578"/>
    <lineage>
        <taxon>Bacteria</taxon>
        <taxon>Pseudomonadati</taxon>
        <taxon>Myxococcota</taxon>
        <taxon>Myxococcia</taxon>
        <taxon>Myxococcales</taxon>
        <taxon>Cystobacterineae</taxon>
        <taxon>Myxococcaceae</taxon>
        <taxon>Pyxidicoccus</taxon>
    </lineage>
</organism>
<reference evidence="3 4" key="1">
    <citation type="submission" date="2021-02" db="EMBL/GenBank/DDBJ databases">
        <title>De Novo genome assembly of isolated myxobacteria.</title>
        <authorList>
            <person name="Stevens D.C."/>
        </authorList>
    </citation>
    <scope>NUCLEOTIDE SEQUENCE [LARGE SCALE GENOMIC DNA]</scope>
    <source>
        <strain evidence="4">SCPEA02</strain>
    </source>
</reference>
<dbReference type="NCBIfam" id="NF045522">
    <property type="entry name" value="MXAN_2561_fam"/>
    <property type="match status" value="1"/>
</dbReference>
<evidence type="ECO:0000313" key="3">
    <source>
        <dbReference type="EMBL" id="QSQ27896.1"/>
    </source>
</evidence>
<feature type="signal peptide" evidence="1">
    <location>
        <begin position="1"/>
        <end position="17"/>
    </location>
</feature>
<evidence type="ECO:0000259" key="2">
    <source>
        <dbReference type="PROSITE" id="PS50853"/>
    </source>
</evidence>
<keyword evidence="1" id="KW-0732">Signal</keyword>
<keyword evidence="4" id="KW-1185">Reference proteome</keyword>
<gene>
    <name evidence="3" type="ORF">JY651_24665</name>
</gene>
<proteinExistence type="predicted"/>
<sequence length="297" mass="30641">MRFLFVGLLLFASTALGQTLSLTVNNITDTSKAVGLNREDCGDTVQVRWTLSGGVACASMQLWVTKDGSCKDAPSTGDLELQEVSVNSVNSPGNLFREIKVNALPIFTSGDAGTVTCETAQVEQTMRVCAATKVQNSLLQCETIIKPATPPLVRFDTQPPPKPTITAVTSRDSALGVTVSAEEDSTVVVKAFLQSADGGVGSEVSSDETTATEGLANLSGLENGVTYQLIATATDVAGNSTDSDPSEGTPIKSNGFFEAYRNAGGEETGGCGAAGGGLAGGAVLAALGFWMSRRKQS</sequence>
<feature type="domain" description="Fibronectin type-III" evidence="2">
    <location>
        <begin position="159"/>
        <end position="254"/>
    </location>
</feature>
<evidence type="ECO:0000256" key="1">
    <source>
        <dbReference type="SAM" id="SignalP"/>
    </source>
</evidence>